<dbReference type="EMBL" id="OX458333">
    <property type="protein sequence ID" value="CAI8960193.1"/>
    <property type="molecule type" value="Genomic_DNA"/>
</dbReference>
<proteinExistence type="predicted"/>
<keyword evidence="3" id="KW-1185">Reference proteome</keyword>
<evidence type="ECO:0000256" key="1">
    <source>
        <dbReference type="SAM" id="MobiDB-lite"/>
    </source>
</evidence>
<evidence type="ECO:0000313" key="3">
    <source>
        <dbReference type="Proteomes" id="UP001162030"/>
    </source>
</evidence>
<evidence type="ECO:0000313" key="2">
    <source>
        <dbReference type="EMBL" id="CAI8960193.1"/>
    </source>
</evidence>
<feature type="compositionally biased region" description="Basic and acidic residues" evidence="1">
    <location>
        <begin position="72"/>
        <end position="86"/>
    </location>
</feature>
<sequence length="108" mass="11817">MRIPFSIALGLTVSSMLLVYYPAWAARSSVTERTIVAEAERDKSYPGWEGFQPYQGKPKEGEAKPTISQPPEGERQPEPEPPKTEEPQQPEGEQGTGGNSGMEGNENP</sequence>
<accession>A0ABN8XBN8</accession>
<feature type="region of interest" description="Disordered" evidence="1">
    <location>
        <begin position="38"/>
        <end position="108"/>
    </location>
</feature>
<name>A0ABN8XBN8_9GAMM</name>
<evidence type="ECO:0008006" key="4">
    <source>
        <dbReference type="Google" id="ProtNLM"/>
    </source>
</evidence>
<reference evidence="2 3" key="1">
    <citation type="submission" date="2023-03" db="EMBL/GenBank/DDBJ databases">
        <authorList>
            <person name="Pearce D."/>
        </authorList>
    </citation>
    <scope>NUCLEOTIDE SEQUENCE [LARGE SCALE GENOMIC DNA]</scope>
    <source>
        <strain evidence="2">Msz</strain>
    </source>
</reference>
<protein>
    <recommendedName>
        <fullName evidence="4">Secreted protein</fullName>
    </recommendedName>
</protein>
<organism evidence="2 3">
    <name type="scientific">Methylocaldum szegediense</name>
    <dbReference type="NCBI Taxonomy" id="73780"/>
    <lineage>
        <taxon>Bacteria</taxon>
        <taxon>Pseudomonadati</taxon>
        <taxon>Pseudomonadota</taxon>
        <taxon>Gammaproteobacteria</taxon>
        <taxon>Methylococcales</taxon>
        <taxon>Methylococcaceae</taxon>
        <taxon>Methylocaldum</taxon>
    </lineage>
</organism>
<gene>
    <name evidence="2" type="ORF">MSZNOR_4643</name>
</gene>
<dbReference type="Proteomes" id="UP001162030">
    <property type="component" value="Chromosome"/>
</dbReference>
<dbReference type="RefSeq" id="WP_026609948.1">
    <property type="nucleotide sequence ID" value="NZ_OX458333.1"/>
</dbReference>